<dbReference type="Proteomes" id="UP000256884">
    <property type="component" value="Unassembled WGS sequence"/>
</dbReference>
<dbReference type="Gene3D" id="2.40.128.630">
    <property type="match status" value="1"/>
</dbReference>
<dbReference type="RefSeq" id="WP_115901306.1">
    <property type="nucleotide sequence ID" value="NZ_QUNS01000005.1"/>
</dbReference>
<accession>A0A3E0HQR3</accession>
<sequence length="461" mass="51133">MKYITFMILLIVCLSCSSDDGSSTVIPNSEPESIKIDDIILDGPTITIDWSDAIDKDGDQIFYKLYINSILISETTESISSTTLAYNERYTGRIIGTDRKGGITEFSFEFSSSDSKLLLYSDGSGTLYALDLYTSTPMWAAKTSFIESHTISESLIYSGLGGVNGLDILSGEIKWTSTPNANNNDEYRNIIVDETHIYAFGSNSTLYRIDKVTGGKLWERSFLNYYAPLSIDSDRIFVSSRNNDHLYAINKETGLADWSYRLSNSTGAAPSIKTNPLIVNSDIFFGDNIGRFYSFDKNKGTENWSVNAGQFNSFYSSPTQFNESIITGTYSTLYSYNINSGAIIWEYGLTGGSLETSPFIYNDKVYIGISKNGSGELLCLNATNGSVIWRYALENNTTSSPIVFEDIVYIGDWKKNMYAVNAETGLLDWKIKTEEIIFKSPTIVVGEGKAIIYPSVSGLKN</sequence>
<gene>
    <name evidence="3" type="ORF">C7448_10534</name>
</gene>
<evidence type="ECO:0000256" key="1">
    <source>
        <dbReference type="SAM" id="SignalP"/>
    </source>
</evidence>
<dbReference type="InterPro" id="IPR018391">
    <property type="entry name" value="PQQ_b-propeller_rpt"/>
</dbReference>
<feature type="chain" id="PRO_5017728164" evidence="1">
    <location>
        <begin position="19"/>
        <end position="461"/>
    </location>
</feature>
<organism evidence="3 4">
    <name type="scientific">Tenacibaculum gallaicum</name>
    <dbReference type="NCBI Taxonomy" id="561505"/>
    <lineage>
        <taxon>Bacteria</taxon>
        <taxon>Pseudomonadati</taxon>
        <taxon>Bacteroidota</taxon>
        <taxon>Flavobacteriia</taxon>
        <taxon>Flavobacteriales</taxon>
        <taxon>Flavobacteriaceae</taxon>
        <taxon>Tenacibaculum</taxon>
    </lineage>
</organism>
<dbReference type="PANTHER" id="PTHR34512">
    <property type="entry name" value="CELL SURFACE PROTEIN"/>
    <property type="match status" value="1"/>
</dbReference>
<dbReference type="AlphaFoldDB" id="A0A3E0HQR3"/>
<feature type="signal peptide" evidence="1">
    <location>
        <begin position="1"/>
        <end position="18"/>
    </location>
</feature>
<evidence type="ECO:0000259" key="2">
    <source>
        <dbReference type="Pfam" id="PF13360"/>
    </source>
</evidence>
<evidence type="ECO:0000313" key="3">
    <source>
        <dbReference type="EMBL" id="REH48758.1"/>
    </source>
</evidence>
<dbReference type="InterPro" id="IPR002372">
    <property type="entry name" value="PQQ_rpt_dom"/>
</dbReference>
<keyword evidence="1" id="KW-0732">Signal</keyword>
<feature type="domain" description="Pyrrolo-quinoline quinone repeat" evidence="2">
    <location>
        <begin position="203"/>
        <end position="368"/>
    </location>
</feature>
<dbReference type="Gene3D" id="2.130.10.10">
    <property type="entry name" value="YVTN repeat-like/Quinoprotein amine dehydrogenase"/>
    <property type="match status" value="1"/>
</dbReference>
<keyword evidence="4" id="KW-1185">Reference proteome</keyword>
<dbReference type="InterPro" id="IPR015943">
    <property type="entry name" value="WD40/YVTN_repeat-like_dom_sf"/>
</dbReference>
<dbReference type="OrthoDB" id="725093at2"/>
<evidence type="ECO:0000313" key="4">
    <source>
        <dbReference type="Proteomes" id="UP000256884"/>
    </source>
</evidence>
<dbReference type="SUPFAM" id="SSF50998">
    <property type="entry name" value="Quinoprotein alcohol dehydrogenase-like"/>
    <property type="match status" value="1"/>
</dbReference>
<dbReference type="Pfam" id="PF13360">
    <property type="entry name" value="PQQ_2"/>
    <property type="match status" value="1"/>
</dbReference>
<dbReference type="EMBL" id="QUNS01000005">
    <property type="protein sequence ID" value="REH48758.1"/>
    <property type="molecule type" value="Genomic_DNA"/>
</dbReference>
<reference evidence="3 4" key="1">
    <citation type="submission" date="2018-08" db="EMBL/GenBank/DDBJ databases">
        <title>Genomic Encyclopedia of Type Strains, Phase IV (KMG-IV): sequencing the most valuable type-strain genomes for metagenomic binning, comparative biology and taxonomic classification.</title>
        <authorList>
            <person name="Goeker M."/>
        </authorList>
    </citation>
    <scope>NUCLEOTIDE SEQUENCE [LARGE SCALE GENOMIC DNA]</scope>
    <source>
        <strain evidence="3 4">DSM 18841</strain>
    </source>
</reference>
<dbReference type="SMART" id="SM00564">
    <property type="entry name" value="PQQ"/>
    <property type="match status" value="8"/>
</dbReference>
<protein>
    <submittedName>
        <fullName evidence="3">Outer membrane protein assembly factor BamB</fullName>
    </submittedName>
</protein>
<proteinExistence type="predicted"/>
<dbReference type="InterPro" id="IPR011047">
    <property type="entry name" value="Quinoprotein_ADH-like_sf"/>
</dbReference>
<comment type="caution">
    <text evidence="3">The sequence shown here is derived from an EMBL/GenBank/DDBJ whole genome shotgun (WGS) entry which is preliminary data.</text>
</comment>
<dbReference type="Gene3D" id="2.40.10.480">
    <property type="match status" value="1"/>
</dbReference>
<dbReference type="PANTHER" id="PTHR34512:SF30">
    <property type="entry name" value="OUTER MEMBRANE PROTEIN ASSEMBLY FACTOR BAMB"/>
    <property type="match status" value="1"/>
</dbReference>
<name>A0A3E0HQR3_9FLAO</name>